<dbReference type="RefSeq" id="WP_387713744.1">
    <property type="nucleotide sequence ID" value="NZ_JBIAPI010000001.1"/>
</dbReference>
<feature type="compositionally biased region" description="Basic and acidic residues" evidence="1">
    <location>
        <begin position="195"/>
        <end position="210"/>
    </location>
</feature>
<evidence type="ECO:0000256" key="1">
    <source>
        <dbReference type="SAM" id="MobiDB-lite"/>
    </source>
</evidence>
<keyword evidence="4" id="KW-1185">Reference proteome</keyword>
<keyword evidence="2" id="KW-0812">Transmembrane</keyword>
<feature type="region of interest" description="Disordered" evidence="1">
    <location>
        <begin position="359"/>
        <end position="389"/>
    </location>
</feature>
<keyword evidence="2" id="KW-1133">Transmembrane helix</keyword>
<feature type="compositionally biased region" description="Low complexity" evidence="1">
    <location>
        <begin position="250"/>
        <end position="262"/>
    </location>
</feature>
<organism evidence="3 4">
    <name type="scientific">Nocardia suismassiliense</name>
    <dbReference type="NCBI Taxonomy" id="2077092"/>
    <lineage>
        <taxon>Bacteria</taxon>
        <taxon>Bacillati</taxon>
        <taxon>Actinomycetota</taxon>
        <taxon>Actinomycetes</taxon>
        <taxon>Mycobacteriales</taxon>
        <taxon>Nocardiaceae</taxon>
        <taxon>Nocardia</taxon>
    </lineage>
</organism>
<feature type="compositionally biased region" description="Pro residues" evidence="1">
    <location>
        <begin position="74"/>
        <end position="90"/>
    </location>
</feature>
<accession>A0ABW6QN90</accession>
<feature type="region of interest" description="Disordered" evidence="1">
    <location>
        <begin position="414"/>
        <end position="435"/>
    </location>
</feature>
<dbReference type="EMBL" id="JBIAPI010000001">
    <property type="protein sequence ID" value="MFF3222093.1"/>
    <property type="molecule type" value="Genomic_DNA"/>
</dbReference>
<dbReference type="Proteomes" id="UP001601948">
    <property type="component" value="Unassembled WGS sequence"/>
</dbReference>
<evidence type="ECO:0008006" key="5">
    <source>
        <dbReference type="Google" id="ProtNLM"/>
    </source>
</evidence>
<protein>
    <recommendedName>
        <fullName evidence="5">Transmembrane protein</fullName>
    </recommendedName>
</protein>
<feature type="transmembrane region" description="Helical" evidence="2">
    <location>
        <begin position="475"/>
        <end position="495"/>
    </location>
</feature>
<keyword evidence="2" id="KW-0472">Membrane</keyword>
<name>A0ABW6QN90_9NOCA</name>
<gene>
    <name evidence="3" type="ORF">ACFYV7_04780</name>
</gene>
<sequence length="526" mass="55889">MSDDSKQLSVAELLARNGQQGASSAGGGRRRRGGRGISVAELTGDMPVIGSGHSSHAAPDADVPDEPVYEAPAYEPPAPEPVSYAPPAPDPATYSPISGPISMYDPLAAYAQPEPAADPLPGRSNRVMPGREMPASRHGAPADPLSSRTPVDDLYAPSPNPYAPSPNPYAPSPNPYASDPVADEPPPPRSGRRRRQDDHDDATTEVRPLREVAAPDPGGRGATNGRAERNGATGGRAARRRAAEAEAEEAAPSTAAWSPSAADYEPELPESRATAPWAPTPEPPPEPPRRSPQRNGSAEGALPAWSARRRKPDAPQRNDPPPEVEGISTAAWSLASQDQQLVSGQTVAGDLLRDGVERAERAGAERAADAAGRGKRGRGKRDSGRAPVDELEMYDGKTDFFEPVDLDAEHDLDDLDEDEQSEHATPRRSARAARKAEYDANRRQWMILGGQSTGAAVAGMLLFKGFERMWEMLPWVALALAMIVILGLVALVRILRRTDDVLSTVIAVVVGVFVTLGPLAFLLSTN</sequence>
<feature type="transmembrane region" description="Helical" evidence="2">
    <location>
        <begin position="501"/>
        <end position="523"/>
    </location>
</feature>
<proteinExistence type="predicted"/>
<comment type="caution">
    <text evidence="3">The sequence shown here is derived from an EMBL/GenBank/DDBJ whole genome shotgun (WGS) entry which is preliminary data.</text>
</comment>
<evidence type="ECO:0000313" key="3">
    <source>
        <dbReference type="EMBL" id="MFF3222093.1"/>
    </source>
</evidence>
<reference evidence="3 4" key="1">
    <citation type="submission" date="2024-10" db="EMBL/GenBank/DDBJ databases">
        <title>The Natural Products Discovery Center: Release of the First 8490 Sequenced Strains for Exploring Actinobacteria Biosynthetic Diversity.</title>
        <authorList>
            <person name="Kalkreuter E."/>
            <person name="Kautsar S.A."/>
            <person name="Yang D."/>
            <person name="Bader C.D."/>
            <person name="Teijaro C.N."/>
            <person name="Fluegel L."/>
            <person name="Davis C.M."/>
            <person name="Simpson J.R."/>
            <person name="Lauterbach L."/>
            <person name="Steele A.D."/>
            <person name="Gui C."/>
            <person name="Meng S."/>
            <person name="Li G."/>
            <person name="Viehrig K."/>
            <person name="Ye F."/>
            <person name="Su P."/>
            <person name="Kiefer A.F."/>
            <person name="Nichols A."/>
            <person name="Cepeda A.J."/>
            <person name="Yan W."/>
            <person name="Fan B."/>
            <person name="Jiang Y."/>
            <person name="Adhikari A."/>
            <person name="Zheng C.-J."/>
            <person name="Schuster L."/>
            <person name="Cowan T.M."/>
            <person name="Smanski M.J."/>
            <person name="Chevrette M.G."/>
            <person name="De Carvalho L.P.S."/>
            <person name="Shen B."/>
        </authorList>
    </citation>
    <scope>NUCLEOTIDE SEQUENCE [LARGE SCALE GENOMIC DNA]</scope>
    <source>
        <strain evidence="3 4">NPDC003040</strain>
    </source>
</reference>
<feature type="compositionally biased region" description="Basic and acidic residues" evidence="1">
    <location>
        <begin position="359"/>
        <end position="368"/>
    </location>
</feature>
<feature type="region of interest" description="Disordered" evidence="1">
    <location>
        <begin position="1"/>
        <end position="332"/>
    </location>
</feature>
<feature type="compositionally biased region" description="Basic and acidic residues" evidence="1">
    <location>
        <begin position="380"/>
        <end position="389"/>
    </location>
</feature>
<dbReference type="PRINTS" id="PR01217">
    <property type="entry name" value="PRICHEXTENSN"/>
</dbReference>
<evidence type="ECO:0000313" key="4">
    <source>
        <dbReference type="Proteomes" id="UP001601948"/>
    </source>
</evidence>
<feature type="compositionally biased region" description="Pro residues" evidence="1">
    <location>
        <begin position="158"/>
        <end position="174"/>
    </location>
</feature>
<evidence type="ECO:0000256" key="2">
    <source>
        <dbReference type="SAM" id="Phobius"/>
    </source>
</evidence>